<proteinExistence type="predicted"/>
<protein>
    <recommendedName>
        <fullName evidence="3">Cas12f1-like TNB domain-containing protein</fullName>
    </recommendedName>
</protein>
<dbReference type="InterPro" id="IPR010095">
    <property type="entry name" value="Cas12f1-like_TNB"/>
</dbReference>
<feature type="compositionally biased region" description="Basic and acidic residues" evidence="2">
    <location>
        <begin position="399"/>
        <end position="408"/>
    </location>
</feature>
<dbReference type="AlphaFoldDB" id="A0A7C4FFS6"/>
<feature type="region of interest" description="Disordered" evidence="2">
    <location>
        <begin position="385"/>
        <end position="408"/>
    </location>
</feature>
<evidence type="ECO:0000256" key="1">
    <source>
        <dbReference type="ARBA" id="ARBA00023125"/>
    </source>
</evidence>
<organism evidence="4">
    <name type="scientific">Ignisphaera aggregans</name>
    <dbReference type="NCBI Taxonomy" id="334771"/>
    <lineage>
        <taxon>Archaea</taxon>
        <taxon>Thermoproteota</taxon>
        <taxon>Thermoprotei</taxon>
        <taxon>Desulfurococcales</taxon>
        <taxon>Desulfurococcaceae</taxon>
        <taxon>Ignisphaera</taxon>
    </lineage>
</organism>
<accession>A0A7C4FFS6</accession>
<dbReference type="EMBL" id="DTFF01000020">
    <property type="protein sequence ID" value="HGI87226.1"/>
    <property type="molecule type" value="Genomic_DNA"/>
</dbReference>
<feature type="domain" description="Cas12f1-like TNB" evidence="3">
    <location>
        <begin position="304"/>
        <end position="368"/>
    </location>
</feature>
<dbReference type="InterPro" id="IPR024064">
    <property type="entry name" value="FdhE-like_sf"/>
</dbReference>
<sequence>MVSYSVRGEEPVVVETLKVRAVPEGSYDKLLEFLRLYRDAVQLVVNELWSLNTKLSKKSLHRMFYDKLRALGFRAHHVKQIYTCAQSIVESAKANGGGKPVLRKLTVRMDKYDYRLDLEDKILVLKLHSSYEVKLKLVTSEERIRKFRGWSNYELVVKYVGEGFWVSAYFKKTVKPVKPKTVMAIDLNFDNLTLAVFALNGELIKLKRFKTTLSKVLTHRIWIERIQKRYPKSWRFIKGVRNAIAKHGKRIKNITWDYSHKVGDLTAKLALRYRSIIVLEDLDKLRENAKRDRRFNKELTLWFYRRVQFCIEYEGRERGLRAAKVSPRGTSSKCPKCGSRLVNNGHRTLRCSRCGFIGDRDVVATINLYKRFTLHSKCGEHGVSLNAPEPGEAPSGMRGNKDEAMKIT</sequence>
<comment type="caution">
    <text evidence="4">The sequence shown here is derived from an EMBL/GenBank/DDBJ whole genome shotgun (WGS) entry which is preliminary data.</text>
</comment>
<evidence type="ECO:0000259" key="3">
    <source>
        <dbReference type="Pfam" id="PF07282"/>
    </source>
</evidence>
<gene>
    <name evidence="4" type="ORF">ENV14_02345</name>
</gene>
<dbReference type="NCBIfam" id="TIGR01766">
    <property type="entry name" value="IS200/IS605 family accessory protein TnpB-like domain"/>
    <property type="match status" value="1"/>
</dbReference>
<evidence type="ECO:0000256" key="2">
    <source>
        <dbReference type="SAM" id="MobiDB-lite"/>
    </source>
</evidence>
<dbReference type="GO" id="GO:0003677">
    <property type="term" value="F:DNA binding"/>
    <property type="evidence" value="ECO:0007669"/>
    <property type="project" value="UniProtKB-KW"/>
</dbReference>
<dbReference type="Pfam" id="PF07282">
    <property type="entry name" value="Cas12f1-like_TNB"/>
    <property type="match status" value="1"/>
</dbReference>
<evidence type="ECO:0000313" key="4">
    <source>
        <dbReference type="EMBL" id="HGI87226.1"/>
    </source>
</evidence>
<keyword evidence="1" id="KW-0238">DNA-binding</keyword>
<reference evidence="4" key="1">
    <citation type="journal article" date="2020" name="mSystems">
        <title>Genome- and Community-Level Interaction Insights into Carbon Utilization and Element Cycling Functions of Hydrothermarchaeota in Hydrothermal Sediment.</title>
        <authorList>
            <person name="Zhou Z."/>
            <person name="Liu Y."/>
            <person name="Xu W."/>
            <person name="Pan J."/>
            <person name="Luo Z.H."/>
            <person name="Li M."/>
        </authorList>
    </citation>
    <scope>NUCLEOTIDE SEQUENCE [LARGE SCALE GENOMIC DNA]</scope>
    <source>
        <strain evidence="4">SpSt-732</strain>
    </source>
</reference>
<dbReference type="SUPFAM" id="SSF144020">
    <property type="entry name" value="FdhE-like"/>
    <property type="match status" value="1"/>
</dbReference>
<name>A0A7C4FFS6_9CREN</name>